<dbReference type="EMBL" id="OCTY01000023">
    <property type="protein sequence ID" value="SOK27437.1"/>
    <property type="molecule type" value="Genomic_DNA"/>
</dbReference>
<name>A0A7Z7ISZ8_9MYCO</name>
<proteinExistence type="predicted"/>
<feature type="region of interest" description="Disordered" evidence="1">
    <location>
        <begin position="1"/>
        <end position="30"/>
    </location>
</feature>
<accession>A0A7Z7ISZ8</accession>
<reference evidence="2 3" key="1">
    <citation type="submission" date="2017-10" db="EMBL/GenBank/DDBJ databases">
        <authorList>
            <consortium name="Urmite Genomes"/>
        </authorList>
    </citation>
    <scope>NUCLEOTIDE SEQUENCE [LARGE SCALE GENOMIC DNA]</scope>
    <source>
        <strain evidence="2 3">FB-527</strain>
    </source>
</reference>
<dbReference type="Proteomes" id="UP000554965">
    <property type="component" value="Unassembled WGS sequence"/>
</dbReference>
<gene>
    <name evidence="2" type="ORF">MSIMFB_05694</name>
</gene>
<dbReference type="AlphaFoldDB" id="A0A7Z7ISZ8"/>
<evidence type="ECO:0000256" key="1">
    <source>
        <dbReference type="SAM" id="MobiDB-lite"/>
    </source>
</evidence>
<comment type="caution">
    <text evidence="2">The sequence shown here is derived from an EMBL/GenBank/DDBJ whole genome shotgun (WGS) entry which is preliminary data.</text>
</comment>
<organism evidence="2 3">
    <name type="scientific">Mycobacterium simulans</name>
    <dbReference type="NCBI Taxonomy" id="627089"/>
    <lineage>
        <taxon>Bacteria</taxon>
        <taxon>Bacillati</taxon>
        <taxon>Actinomycetota</taxon>
        <taxon>Actinomycetes</taxon>
        <taxon>Mycobacteriales</taxon>
        <taxon>Mycobacteriaceae</taxon>
        <taxon>Mycobacterium</taxon>
    </lineage>
</organism>
<feature type="region of interest" description="Disordered" evidence="1">
    <location>
        <begin position="139"/>
        <end position="193"/>
    </location>
</feature>
<sequence>MMNNQHQLGRREHPYRTQHHPGGRIEPVTGGHQHIIGKRRHTLHTVIRVYRSRFGHSQRPPPVGGPIAIGPQPQHGVAIQQRLHQRHRIGMVHSRRSTQHHRLVELLNRAVHGCQPAHDRCRQNLTNTLINHAVARAGQHSNAGHPSHGPLGQNIAWPADHTRSTGPRDHLHRRNAVPTEVEEGVVDADAFDP</sequence>
<feature type="compositionally biased region" description="Basic and acidic residues" evidence="1">
    <location>
        <begin position="160"/>
        <end position="169"/>
    </location>
</feature>
<keyword evidence="3" id="KW-1185">Reference proteome</keyword>
<evidence type="ECO:0000313" key="3">
    <source>
        <dbReference type="Proteomes" id="UP000554965"/>
    </source>
</evidence>
<feature type="compositionally biased region" description="Acidic residues" evidence="1">
    <location>
        <begin position="180"/>
        <end position="193"/>
    </location>
</feature>
<evidence type="ECO:0000313" key="2">
    <source>
        <dbReference type="EMBL" id="SOK27437.1"/>
    </source>
</evidence>
<protein>
    <submittedName>
        <fullName evidence="2">Uncharacterized protein</fullName>
    </submittedName>
</protein>